<evidence type="ECO:0000256" key="5">
    <source>
        <dbReference type="ARBA" id="ARBA00023136"/>
    </source>
</evidence>
<dbReference type="PANTHER" id="PTHR30213">
    <property type="entry name" value="INNER MEMBRANE PROTEIN YHJD"/>
    <property type="match status" value="1"/>
</dbReference>
<sequence>MPADQGGVGSDRAAAVRRIEDRRSEPWYRLPWGFILKRTMRSYSTDQCTDLAAGLTYFAVLSLFPALLALVSILGIVGQSKAGIDALFGMVNDLAPGMTDVLKGPIQNLASSPTTGWALAIGIVGAVWSASGYVGAFGRSLNRVYGVREGRGFITLRPVQLGVTLLALVLVSLLALLLVISGPVAQFLGSMIGLSDAFQTAWDILRWPVVVVVIVLLVAVLYAATPNIKHPRFRWLTPGSIAAIVILGIASALFAFYVGNFGNYDKTYGALAGIIVFLLWIWIANNALLFGAELDSEVERARELVAGIEADDVLRLPLKSDKALLKQQEAHAGDILAAREIRRRYRDKVGR</sequence>
<keyword evidence="4 6" id="KW-1133">Transmembrane helix</keyword>
<keyword evidence="5 6" id="KW-0472">Membrane</keyword>
<keyword evidence="2" id="KW-1003">Cell membrane</keyword>
<proteinExistence type="predicted"/>
<feature type="transmembrane region" description="Helical" evidence="6">
    <location>
        <begin position="159"/>
        <end position="184"/>
    </location>
</feature>
<dbReference type="Proteomes" id="UP001174210">
    <property type="component" value="Unassembled WGS sequence"/>
</dbReference>
<comment type="subcellular location">
    <subcellularLocation>
        <location evidence="1">Cell membrane</location>
        <topology evidence="1">Multi-pass membrane protein</topology>
    </subcellularLocation>
</comment>
<dbReference type="EMBL" id="JAROCB010000003">
    <property type="protein sequence ID" value="MDN4598095.1"/>
    <property type="molecule type" value="Genomic_DNA"/>
</dbReference>
<name>A0ABT8IZ69_9MICO</name>
<evidence type="ECO:0000256" key="3">
    <source>
        <dbReference type="ARBA" id="ARBA00022692"/>
    </source>
</evidence>
<evidence type="ECO:0000313" key="8">
    <source>
        <dbReference type="Proteomes" id="UP001174210"/>
    </source>
</evidence>
<evidence type="ECO:0000256" key="4">
    <source>
        <dbReference type="ARBA" id="ARBA00022989"/>
    </source>
</evidence>
<dbReference type="PANTHER" id="PTHR30213:SF0">
    <property type="entry name" value="UPF0761 MEMBRANE PROTEIN YIHY"/>
    <property type="match status" value="1"/>
</dbReference>
<dbReference type="Pfam" id="PF03631">
    <property type="entry name" value="Virul_fac_BrkB"/>
    <property type="match status" value="1"/>
</dbReference>
<feature type="transmembrane region" description="Helical" evidence="6">
    <location>
        <begin position="270"/>
        <end position="292"/>
    </location>
</feature>
<feature type="transmembrane region" description="Helical" evidence="6">
    <location>
        <begin position="235"/>
        <end position="258"/>
    </location>
</feature>
<keyword evidence="3 6" id="KW-0812">Transmembrane</keyword>
<evidence type="ECO:0000256" key="1">
    <source>
        <dbReference type="ARBA" id="ARBA00004651"/>
    </source>
</evidence>
<comment type="caution">
    <text evidence="7">The sequence shown here is derived from an EMBL/GenBank/DDBJ whole genome shotgun (WGS) entry which is preliminary data.</text>
</comment>
<reference evidence="7" key="1">
    <citation type="submission" date="2023-03" db="EMBL/GenBank/DDBJ databases">
        <title>MT1 and MT2 Draft Genomes of Novel Species.</title>
        <authorList>
            <person name="Venkateswaran K."/>
        </authorList>
    </citation>
    <scope>NUCLEOTIDE SEQUENCE</scope>
    <source>
        <strain evidence="7">F6_8S_P_1A</strain>
    </source>
</reference>
<organism evidence="7 8">
    <name type="scientific">Leifsonia virtsii</name>
    <dbReference type="NCBI Taxonomy" id="3035915"/>
    <lineage>
        <taxon>Bacteria</taxon>
        <taxon>Bacillati</taxon>
        <taxon>Actinomycetota</taxon>
        <taxon>Actinomycetes</taxon>
        <taxon>Micrococcales</taxon>
        <taxon>Microbacteriaceae</taxon>
        <taxon>Leifsonia</taxon>
    </lineage>
</organism>
<feature type="transmembrane region" description="Helical" evidence="6">
    <location>
        <begin position="51"/>
        <end position="77"/>
    </location>
</feature>
<dbReference type="NCBIfam" id="TIGR00765">
    <property type="entry name" value="yihY_not_rbn"/>
    <property type="match status" value="1"/>
</dbReference>
<keyword evidence="8" id="KW-1185">Reference proteome</keyword>
<accession>A0ABT8IZ69</accession>
<dbReference type="RefSeq" id="WP_301219443.1">
    <property type="nucleotide sequence ID" value="NZ_JAROCB010000003.1"/>
</dbReference>
<feature type="transmembrane region" description="Helical" evidence="6">
    <location>
        <begin position="204"/>
        <end position="223"/>
    </location>
</feature>
<evidence type="ECO:0000313" key="7">
    <source>
        <dbReference type="EMBL" id="MDN4598095.1"/>
    </source>
</evidence>
<gene>
    <name evidence="7" type="ORF">P5G59_13155</name>
</gene>
<evidence type="ECO:0000256" key="6">
    <source>
        <dbReference type="SAM" id="Phobius"/>
    </source>
</evidence>
<feature type="transmembrane region" description="Helical" evidence="6">
    <location>
        <begin position="117"/>
        <end position="138"/>
    </location>
</feature>
<protein>
    <submittedName>
        <fullName evidence="7">YihY/virulence factor BrkB family protein</fullName>
    </submittedName>
</protein>
<dbReference type="InterPro" id="IPR017039">
    <property type="entry name" value="Virul_fac_BrkB"/>
</dbReference>
<evidence type="ECO:0000256" key="2">
    <source>
        <dbReference type="ARBA" id="ARBA00022475"/>
    </source>
</evidence>